<name>A0ABQ5CSE1_9ASTR</name>
<dbReference type="Proteomes" id="UP001151760">
    <property type="component" value="Unassembled WGS sequence"/>
</dbReference>
<reference evidence="2" key="2">
    <citation type="submission" date="2022-01" db="EMBL/GenBank/DDBJ databases">
        <authorList>
            <person name="Yamashiro T."/>
            <person name="Shiraishi A."/>
            <person name="Satake H."/>
            <person name="Nakayama K."/>
        </authorList>
    </citation>
    <scope>NUCLEOTIDE SEQUENCE</scope>
</reference>
<comment type="caution">
    <text evidence="2">The sequence shown here is derived from an EMBL/GenBank/DDBJ whole genome shotgun (WGS) entry which is preliminary data.</text>
</comment>
<dbReference type="EMBL" id="BQNB010014576">
    <property type="protein sequence ID" value="GJT29858.1"/>
    <property type="molecule type" value="Genomic_DNA"/>
</dbReference>
<evidence type="ECO:0000256" key="1">
    <source>
        <dbReference type="SAM" id="MobiDB-lite"/>
    </source>
</evidence>
<feature type="region of interest" description="Disordered" evidence="1">
    <location>
        <begin position="155"/>
        <end position="196"/>
    </location>
</feature>
<keyword evidence="3" id="KW-1185">Reference proteome</keyword>
<sequence length="196" mass="22690">MSPYKKIGKSDDFGGEEVVKARTDGKGIDEKEEEYLQKQYKEFLKSLFTQRIIDFLAPSHQMPTNLKIYDGFTNPMICNHFEGKSQSRRLANAGKVCGKDVLEVMHISAFMSTSKCPELAMRFFDQVPKTVTEMMKRVDDFVKFEEAFKSTELPKGEFSEKGQGMSYRGSRPPRAAYEGRQHRTDNYNNFNHRDHF</sequence>
<proteinExistence type="predicted"/>
<reference evidence="2" key="1">
    <citation type="journal article" date="2022" name="Int. J. Mol. Sci.">
        <title>Draft Genome of Tanacetum Coccineum: Genomic Comparison of Closely Related Tanacetum-Family Plants.</title>
        <authorList>
            <person name="Yamashiro T."/>
            <person name="Shiraishi A."/>
            <person name="Nakayama K."/>
            <person name="Satake H."/>
        </authorList>
    </citation>
    <scope>NUCLEOTIDE SEQUENCE</scope>
</reference>
<protein>
    <submittedName>
        <fullName evidence="2">Uncharacterized protein</fullName>
    </submittedName>
</protein>
<organism evidence="2 3">
    <name type="scientific">Tanacetum coccineum</name>
    <dbReference type="NCBI Taxonomy" id="301880"/>
    <lineage>
        <taxon>Eukaryota</taxon>
        <taxon>Viridiplantae</taxon>
        <taxon>Streptophyta</taxon>
        <taxon>Embryophyta</taxon>
        <taxon>Tracheophyta</taxon>
        <taxon>Spermatophyta</taxon>
        <taxon>Magnoliopsida</taxon>
        <taxon>eudicotyledons</taxon>
        <taxon>Gunneridae</taxon>
        <taxon>Pentapetalae</taxon>
        <taxon>asterids</taxon>
        <taxon>campanulids</taxon>
        <taxon>Asterales</taxon>
        <taxon>Asteraceae</taxon>
        <taxon>Asteroideae</taxon>
        <taxon>Anthemideae</taxon>
        <taxon>Anthemidinae</taxon>
        <taxon>Tanacetum</taxon>
    </lineage>
</organism>
<evidence type="ECO:0000313" key="2">
    <source>
        <dbReference type="EMBL" id="GJT29858.1"/>
    </source>
</evidence>
<gene>
    <name evidence="2" type="ORF">Tco_0910133</name>
</gene>
<feature type="compositionally biased region" description="Basic and acidic residues" evidence="1">
    <location>
        <begin position="177"/>
        <end position="196"/>
    </location>
</feature>
<accession>A0ABQ5CSE1</accession>
<evidence type="ECO:0000313" key="3">
    <source>
        <dbReference type="Proteomes" id="UP001151760"/>
    </source>
</evidence>